<dbReference type="GO" id="GO:0051539">
    <property type="term" value="F:4 iron, 4 sulfur cluster binding"/>
    <property type="evidence" value="ECO:0007669"/>
    <property type="project" value="UniProtKB-KW"/>
</dbReference>
<keyword evidence="5" id="KW-0411">Iron-sulfur</keyword>
<dbReference type="PROSITE" id="PS00490">
    <property type="entry name" value="MOLYBDOPTERIN_PROK_2"/>
    <property type="match status" value="1"/>
</dbReference>
<keyword evidence="1" id="KW-0004">4Fe-4S</keyword>
<dbReference type="InterPro" id="IPR009010">
    <property type="entry name" value="Asp_de-COase-like_dom_sf"/>
</dbReference>
<accession>A0A3E0HET3</accession>
<dbReference type="SUPFAM" id="SSF53706">
    <property type="entry name" value="Formate dehydrogenase/DMSO reductase, domains 1-3"/>
    <property type="match status" value="1"/>
</dbReference>
<keyword evidence="3" id="KW-0560">Oxidoreductase</keyword>
<dbReference type="GO" id="GO:0043546">
    <property type="term" value="F:molybdopterin cofactor binding"/>
    <property type="evidence" value="ECO:0007669"/>
    <property type="project" value="InterPro"/>
</dbReference>
<evidence type="ECO:0000313" key="7">
    <source>
        <dbReference type="EMBL" id="REH43781.1"/>
    </source>
</evidence>
<evidence type="ECO:0000256" key="1">
    <source>
        <dbReference type="ARBA" id="ARBA00022485"/>
    </source>
</evidence>
<evidence type="ECO:0000313" key="8">
    <source>
        <dbReference type="Proteomes" id="UP000256269"/>
    </source>
</evidence>
<evidence type="ECO:0000256" key="5">
    <source>
        <dbReference type="ARBA" id="ARBA00023014"/>
    </source>
</evidence>
<dbReference type="Gene3D" id="3.40.50.740">
    <property type="match status" value="1"/>
</dbReference>
<dbReference type="Pfam" id="PF04879">
    <property type="entry name" value="Molybdop_Fe4S4"/>
    <property type="match status" value="1"/>
</dbReference>
<dbReference type="GO" id="GO:0016020">
    <property type="term" value="C:membrane"/>
    <property type="evidence" value="ECO:0007669"/>
    <property type="project" value="TreeGrafter"/>
</dbReference>
<dbReference type="Gene3D" id="3.40.228.10">
    <property type="entry name" value="Dimethylsulfoxide Reductase, domain 2"/>
    <property type="match status" value="1"/>
</dbReference>
<evidence type="ECO:0000256" key="3">
    <source>
        <dbReference type="ARBA" id="ARBA00023002"/>
    </source>
</evidence>
<dbReference type="OrthoDB" id="7376058at2"/>
<dbReference type="InterPro" id="IPR006655">
    <property type="entry name" value="Mopterin_OxRdtase_prok_CS"/>
</dbReference>
<dbReference type="InterPro" id="IPR050123">
    <property type="entry name" value="Prok_molybdopt-oxidoreductase"/>
</dbReference>
<dbReference type="Gene3D" id="2.40.40.20">
    <property type="match status" value="1"/>
</dbReference>
<name>A0A3E0HET3_9PSEU</name>
<comment type="caution">
    <text evidence="7">The sequence shown here is derived from an EMBL/GenBank/DDBJ whole genome shotgun (WGS) entry which is preliminary data.</text>
</comment>
<reference evidence="7 8" key="1">
    <citation type="submission" date="2018-08" db="EMBL/GenBank/DDBJ databases">
        <title>Genomic Encyclopedia of Archaeal and Bacterial Type Strains, Phase II (KMG-II): from individual species to whole genera.</title>
        <authorList>
            <person name="Goeker M."/>
        </authorList>
    </citation>
    <scope>NUCLEOTIDE SEQUENCE [LARGE SCALE GENOMIC DNA]</scope>
    <source>
        <strain evidence="7 8">DSM 45791</strain>
    </source>
</reference>
<dbReference type="GO" id="GO:0016491">
    <property type="term" value="F:oxidoreductase activity"/>
    <property type="evidence" value="ECO:0007669"/>
    <property type="project" value="UniProtKB-KW"/>
</dbReference>
<dbReference type="Gene3D" id="3.30.200.210">
    <property type="match status" value="1"/>
</dbReference>
<evidence type="ECO:0000256" key="4">
    <source>
        <dbReference type="ARBA" id="ARBA00023004"/>
    </source>
</evidence>
<dbReference type="SMART" id="SM00926">
    <property type="entry name" value="Molybdop_Fe4S4"/>
    <property type="match status" value="1"/>
</dbReference>
<dbReference type="Proteomes" id="UP000256269">
    <property type="component" value="Unassembled WGS sequence"/>
</dbReference>
<keyword evidence="8" id="KW-1185">Reference proteome</keyword>
<dbReference type="Pfam" id="PF01568">
    <property type="entry name" value="Molydop_binding"/>
    <property type="match status" value="1"/>
</dbReference>
<dbReference type="SUPFAM" id="SSF50692">
    <property type="entry name" value="ADC-like"/>
    <property type="match status" value="1"/>
</dbReference>
<evidence type="ECO:0000256" key="2">
    <source>
        <dbReference type="ARBA" id="ARBA00022723"/>
    </source>
</evidence>
<gene>
    <name evidence="7" type="ORF">BCF44_109324</name>
</gene>
<protein>
    <submittedName>
        <fullName evidence="7">Anaerobic selenocysteine-containing dehydrogenase</fullName>
    </submittedName>
</protein>
<organism evidence="7 8">
    <name type="scientific">Kutzneria buriramensis</name>
    <dbReference type="NCBI Taxonomy" id="1045776"/>
    <lineage>
        <taxon>Bacteria</taxon>
        <taxon>Bacillati</taxon>
        <taxon>Actinomycetota</taxon>
        <taxon>Actinomycetes</taxon>
        <taxon>Pseudonocardiales</taxon>
        <taxon>Pseudonocardiaceae</taxon>
        <taxon>Kutzneria</taxon>
    </lineage>
</organism>
<dbReference type="PROSITE" id="PS51669">
    <property type="entry name" value="4FE4S_MOW_BIS_MGD"/>
    <property type="match status" value="1"/>
</dbReference>
<dbReference type="RefSeq" id="WP_116177204.1">
    <property type="nucleotide sequence ID" value="NZ_CP144375.1"/>
</dbReference>
<dbReference type="EMBL" id="QUNO01000009">
    <property type="protein sequence ID" value="REH43781.1"/>
    <property type="molecule type" value="Genomic_DNA"/>
</dbReference>
<dbReference type="InterPro" id="IPR006656">
    <property type="entry name" value="Mopterin_OxRdtase"/>
</dbReference>
<sequence length="765" mass="84496">MTDWHKTACSLCYVNCGIEVQTEGRAITRVRGDRENPRSRGYLCQKAQRLTWYGDHGDRLTTPLRRREDGTHEAVSWETALGEIAAKLRSVRDEDLAANRPGSLAYVGGGGQGNHSGGGYGLALRNWMNSKRFFGALSQEKTGDFWVNGKMFGGQTNHTAEGVDECDLLLVIGCNPWLANGFNRARSAVNDIKNDPARRMIVVDPRRTETAEVADVHLPLRPGTDAYLLGAMLALIVQRGGQDEAFLAQHTGGFDEVAASLRKIPVDEWIAHAEVDRADVDQAVDLILAAEAMTVRVELGIQQGRNSTLNSYLEKLLYLVTGNFGRPGTNALHTWLMPLWSESRGDRSEITGFEYIGGMLPLNTLAEEILADHPHRARVLWVESSNPANTAADTLATERAIRAAELSVVIDVAYTETAALADYVLPAASQHEKWEFTFFDFEFPTNYFHLRPPLFEPLPGTLVEAEIYARLFEELGVMPDIEPLRNVDPAHLLKAAAPLLQENPAIAPVLLYRTLGATLPNGAASVAVLWPACLTLVKRMSVAVQRALETDLEGPALAAELFDRILRSPSGLAFTKHEYDEVWQLMRHDRVHLAVPELLSWLEKLDPARDRPDPEYPLSLINGQRRRHNANQILRPPSWRRTDQEGALHVRTDDLAAIGAAEGDWVAVVTRVGRIVVRAEIDDSLRKAQVALPHGFGMSVPDGHGGRVWHGPRINLITDAHDRDPIAGTPHHKDMPVRLEPAIPDEIEAAERDAAVIRELIASGA</sequence>
<dbReference type="InterPro" id="IPR006963">
    <property type="entry name" value="Mopterin_OxRdtase_4Fe-4S_dom"/>
</dbReference>
<dbReference type="PANTHER" id="PTHR43105">
    <property type="entry name" value="RESPIRATORY NITRATE REDUCTASE"/>
    <property type="match status" value="1"/>
</dbReference>
<dbReference type="PANTHER" id="PTHR43105:SF9">
    <property type="entry name" value="NADPH-FE(3+) OXIDOREDUCTASE SUBUNIT ALPHA"/>
    <property type="match status" value="1"/>
</dbReference>
<keyword evidence="2" id="KW-0479">Metal-binding</keyword>
<proteinExistence type="predicted"/>
<dbReference type="InterPro" id="IPR006657">
    <property type="entry name" value="MoPterin_dinucl-bd_dom"/>
</dbReference>
<dbReference type="AlphaFoldDB" id="A0A3E0HET3"/>
<feature type="domain" description="4Fe-4S Mo/W bis-MGD-type" evidence="6">
    <location>
        <begin position="2"/>
        <end position="58"/>
    </location>
</feature>
<dbReference type="Pfam" id="PF00384">
    <property type="entry name" value="Molybdopterin"/>
    <property type="match status" value="1"/>
</dbReference>
<keyword evidence="4" id="KW-0408">Iron</keyword>
<evidence type="ECO:0000259" key="6">
    <source>
        <dbReference type="PROSITE" id="PS51669"/>
    </source>
</evidence>
<dbReference type="GO" id="GO:0046872">
    <property type="term" value="F:metal ion binding"/>
    <property type="evidence" value="ECO:0007669"/>
    <property type="project" value="UniProtKB-KW"/>
</dbReference>